<dbReference type="GeneID" id="113210236"/>
<dbReference type="Proteomes" id="UP000504606">
    <property type="component" value="Unplaced"/>
</dbReference>
<organism evidence="1 2">
    <name type="scientific">Frankliniella occidentalis</name>
    <name type="common">Western flower thrips</name>
    <name type="synonym">Euthrips occidentalis</name>
    <dbReference type="NCBI Taxonomy" id="133901"/>
    <lineage>
        <taxon>Eukaryota</taxon>
        <taxon>Metazoa</taxon>
        <taxon>Ecdysozoa</taxon>
        <taxon>Arthropoda</taxon>
        <taxon>Hexapoda</taxon>
        <taxon>Insecta</taxon>
        <taxon>Pterygota</taxon>
        <taxon>Neoptera</taxon>
        <taxon>Paraneoptera</taxon>
        <taxon>Thysanoptera</taxon>
        <taxon>Terebrantia</taxon>
        <taxon>Thripoidea</taxon>
        <taxon>Thripidae</taxon>
        <taxon>Frankliniella</taxon>
    </lineage>
</organism>
<keyword evidence="1" id="KW-1185">Reference proteome</keyword>
<dbReference type="RefSeq" id="XP_026283904.1">
    <property type="nucleotide sequence ID" value="XM_026428119.2"/>
</dbReference>
<sequence>MSDASVFYSQERKIEPPMYQRWAQVTSKAIRKNNVQSPIKACRNESGELPHKVKGVFFNFNKGYNKLPMMKRIHLWQRSCPLRRLYYFLVWKLLNPLVILSESSMSLQKLVSHISNTMFNFSYVFLI</sequence>
<accession>A0A6J1SRI6</accession>
<gene>
    <name evidence="2" type="primary">LOC113210236</name>
</gene>
<evidence type="ECO:0000313" key="1">
    <source>
        <dbReference type="Proteomes" id="UP000504606"/>
    </source>
</evidence>
<dbReference type="AlphaFoldDB" id="A0A6J1SRI6"/>
<dbReference type="KEGG" id="foc:113210236"/>
<name>A0A6J1SRI6_FRAOC</name>
<proteinExistence type="predicted"/>
<evidence type="ECO:0000313" key="2">
    <source>
        <dbReference type="RefSeq" id="XP_026283904.1"/>
    </source>
</evidence>
<reference evidence="2" key="1">
    <citation type="submission" date="2025-08" db="UniProtKB">
        <authorList>
            <consortium name="RefSeq"/>
        </authorList>
    </citation>
    <scope>IDENTIFICATION</scope>
    <source>
        <tissue evidence="2">Whole organism</tissue>
    </source>
</reference>
<protein>
    <submittedName>
        <fullName evidence="2">Uncharacterized protein LOC113210236 isoform X1</fullName>
    </submittedName>
</protein>